<feature type="domain" description="Major facilitator superfamily (MFS) profile" evidence="7">
    <location>
        <begin position="155"/>
        <end position="588"/>
    </location>
</feature>
<dbReference type="Gene3D" id="1.20.1250.20">
    <property type="entry name" value="MFS general substrate transporter like domains"/>
    <property type="match status" value="1"/>
</dbReference>
<keyword evidence="4 6" id="KW-0472">Membrane</keyword>
<feature type="transmembrane region" description="Helical" evidence="6">
    <location>
        <begin position="277"/>
        <end position="297"/>
    </location>
</feature>
<evidence type="ECO:0000259" key="7">
    <source>
        <dbReference type="PROSITE" id="PS50850"/>
    </source>
</evidence>
<keyword evidence="3 6" id="KW-1133">Transmembrane helix</keyword>
<feature type="transmembrane region" description="Helical" evidence="6">
    <location>
        <begin position="496"/>
        <end position="517"/>
    </location>
</feature>
<comment type="subcellular location">
    <subcellularLocation>
        <location evidence="1">Membrane</location>
        <topology evidence="1">Multi-pass membrane protein</topology>
    </subcellularLocation>
</comment>
<dbReference type="PROSITE" id="PS50850">
    <property type="entry name" value="MFS"/>
    <property type="match status" value="1"/>
</dbReference>
<dbReference type="PANTHER" id="PTHR23502">
    <property type="entry name" value="MAJOR FACILITATOR SUPERFAMILY"/>
    <property type="match status" value="1"/>
</dbReference>
<keyword evidence="9" id="KW-1185">Reference proteome</keyword>
<dbReference type="Proteomes" id="UP000827549">
    <property type="component" value="Chromosome 3"/>
</dbReference>
<proteinExistence type="predicted"/>
<dbReference type="GO" id="GO:0005886">
    <property type="term" value="C:plasma membrane"/>
    <property type="evidence" value="ECO:0007669"/>
    <property type="project" value="TreeGrafter"/>
</dbReference>
<feature type="compositionally biased region" description="Low complexity" evidence="5">
    <location>
        <begin position="18"/>
        <end position="33"/>
    </location>
</feature>
<name>A0AAF1BLR7_9TREE</name>
<dbReference type="InterPro" id="IPR011701">
    <property type="entry name" value="MFS"/>
</dbReference>
<evidence type="ECO:0000256" key="1">
    <source>
        <dbReference type="ARBA" id="ARBA00004141"/>
    </source>
</evidence>
<accession>A0AAF1BLR7</accession>
<dbReference type="GeneID" id="87807969"/>
<feature type="compositionally biased region" description="Basic and acidic residues" evidence="5">
    <location>
        <begin position="627"/>
        <end position="643"/>
    </location>
</feature>
<dbReference type="InterPro" id="IPR020846">
    <property type="entry name" value="MFS_dom"/>
</dbReference>
<evidence type="ECO:0000256" key="6">
    <source>
        <dbReference type="SAM" id="Phobius"/>
    </source>
</evidence>
<organism evidence="8 9">
    <name type="scientific">Vanrija pseudolonga</name>
    <dbReference type="NCBI Taxonomy" id="143232"/>
    <lineage>
        <taxon>Eukaryota</taxon>
        <taxon>Fungi</taxon>
        <taxon>Dikarya</taxon>
        <taxon>Basidiomycota</taxon>
        <taxon>Agaricomycotina</taxon>
        <taxon>Tremellomycetes</taxon>
        <taxon>Trichosporonales</taxon>
        <taxon>Trichosporonaceae</taxon>
        <taxon>Vanrija</taxon>
    </lineage>
</organism>
<feature type="transmembrane region" description="Helical" evidence="6">
    <location>
        <begin position="215"/>
        <end position="239"/>
    </location>
</feature>
<evidence type="ECO:0000256" key="5">
    <source>
        <dbReference type="SAM" id="MobiDB-lite"/>
    </source>
</evidence>
<dbReference type="CDD" id="cd17323">
    <property type="entry name" value="MFS_Tpo1_MDR_like"/>
    <property type="match status" value="1"/>
</dbReference>
<dbReference type="GO" id="GO:0022857">
    <property type="term" value="F:transmembrane transporter activity"/>
    <property type="evidence" value="ECO:0007669"/>
    <property type="project" value="InterPro"/>
</dbReference>
<feature type="region of interest" description="Disordered" evidence="5">
    <location>
        <begin position="597"/>
        <end position="643"/>
    </location>
</feature>
<feature type="compositionally biased region" description="Low complexity" evidence="5">
    <location>
        <begin position="53"/>
        <end position="65"/>
    </location>
</feature>
<feature type="region of interest" description="Disordered" evidence="5">
    <location>
        <begin position="97"/>
        <end position="129"/>
    </location>
</feature>
<protein>
    <submittedName>
        <fullName evidence="8">Major facilitator-type transporter sorT</fullName>
    </submittedName>
</protein>
<evidence type="ECO:0000256" key="4">
    <source>
        <dbReference type="ARBA" id="ARBA00023136"/>
    </source>
</evidence>
<sequence>MCLLLIVPQSSRSSSKMPTLQPLSSSSPPTTLSMAGTAVAPTTQTHPDRRPQSLSSESATASCSSEGGGSKPPLPPPGIQITRYRSLEGVSPAAPLARILSPRRDGPASSQDSDDDRHPNPYPGSGTLDDPYLVDFLPGERANPYNWSSAYRWGVTAVVAVSTLCIAFCSSAYASTLGDVERRFHVSTEVGIVGLSLYVLGFGVGPLIWAPLSEIYGRTAAFAMSYPLFCVFNLVCAVSQNIETLLIARLLAGTFGSSPITNAGAQISDMWASHERALATTLFSLAPFLGPVFGPIVGGFVAQYKGFRWVFWVQFFFSLVMLILTFFLVPETYAPTLLRRKAKRLQQEADDAGTGEHFIAKFDKVKLARAEVFKVNMSRPFQLIVRELIVFSLGIYGAIVYATLYLFFAVFPIVFRQYRGWSLGVSGLAFTGMGVGLIIGNSLTPLFPKFYNRAVANAAARGEKVAPEARLPAACIGAVLLPVGLFWFAWTSTPNVPWIVPIIASVPFGTGFLLIFSSMTLYLIDAYELYAASALASAAVLRAIFAAVFPLFTTYMYKNLGLHWAGTLVAFLSLSCTPMPFLFHRYGYVLRRNSKYAPSAPRDANNVAKVPQPRDQEALEPEYGPHAGEHVEADREKRTESAV</sequence>
<feature type="region of interest" description="Disordered" evidence="5">
    <location>
        <begin position="9"/>
        <end position="81"/>
    </location>
</feature>
<dbReference type="EMBL" id="CP086716">
    <property type="protein sequence ID" value="WOO81209.1"/>
    <property type="molecule type" value="Genomic_DNA"/>
</dbReference>
<keyword evidence="2 6" id="KW-0812">Transmembrane</keyword>
<evidence type="ECO:0000256" key="3">
    <source>
        <dbReference type="ARBA" id="ARBA00022989"/>
    </source>
</evidence>
<feature type="transmembrane region" description="Helical" evidence="6">
    <location>
        <begin position="150"/>
        <end position="174"/>
    </location>
</feature>
<feature type="transmembrane region" description="Helical" evidence="6">
    <location>
        <begin position="421"/>
        <end position="443"/>
    </location>
</feature>
<feature type="transmembrane region" description="Helical" evidence="6">
    <location>
        <begin position="186"/>
        <end position="209"/>
    </location>
</feature>
<feature type="transmembrane region" description="Helical" evidence="6">
    <location>
        <begin position="529"/>
        <end position="552"/>
    </location>
</feature>
<feature type="transmembrane region" description="Helical" evidence="6">
    <location>
        <begin position="388"/>
        <end position="415"/>
    </location>
</feature>
<dbReference type="PANTHER" id="PTHR23502:SF184">
    <property type="entry name" value="MAJOR FACILITATOR SUPERFAMILY (MFS) PROFILE DOMAIN-CONTAINING PROTEIN"/>
    <property type="match status" value="1"/>
</dbReference>
<dbReference type="FunFam" id="1.20.1250.20:FF:000011">
    <property type="entry name" value="MFS multidrug transporter, putative"/>
    <property type="match status" value="1"/>
</dbReference>
<dbReference type="Pfam" id="PF07690">
    <property type="entry name" value="MFS_1"/>
    <property type="match status" value="1"/>
</dbReference>
<gene>
    <name evidence="8" type="primary">sorT_1</name>
    <name evidence="8" type="ORF">LOC62_03G004734</name>
</gene>
<evidence type="ECO:0000313" key="9">
    <source>
        <dbReference type="Proteomes" id="UP000827549"/>
    </source>
</evidence>
<feature type="transmembrane region" description="Helical" evidence="6">
    <location>
        <begin position="309"/>
        <end position="334"/>
    </location>
</feature>
<feature type="transmembrane region" description="Helical" evidence="6">
    <location>
        <begin position="471"/>
        <end position="490"/>
    </location>
</feature>
<dbReference type="RefSeq" id="XP_062627241.1">
    <property type="nucleotide sequence ID" value="XM_062771257.1"/>
</dbReference>
<evidence type="ECO:0000313" key="8">
    <source>
        <dbReference type="EMBL" id="WOO81209.1"/>
    </source>
</evidence>
<dbReference type="InterPro" id="IPR036259">
    <property type="entry name" value="MFS_trans_sf"/>
</dbReference>
<dbReference type="SUPFAM" id="SSF103473">
    <property type="entry name" value="MFS general substrate transporter"/>
    <property type="match status" value="1"/>
</dbReference>
<dbReference type="AlphaFoldDB" id="A0AAF1BLR7"/>
<evidence type="ECO:0000256" key="2">
    <source>
        <dbReference type="ARBA" id="ARBA00022692"/>
    </source>
</evidence>
<reference evidence="8" key="1">
    <citation type="submission" date="2023-10" db="EMBL/GenBank/DDBJ databases">
        <authorList>
            <person name="Noh H."/>
        </authorList>
    </citation>
    <scope>NUCLEOTIDE SEQUENCE</scope>
    <source>
        <strain evidence="8">DUCC4014</strain>
    </source>
</reference>
<feature type="transmembrane region" description="Helical" evidence="6">
    <location>
        <begin position="564"/>
        <end position="583"/>
    </location>
</feature>